<dbReference type="Pfam" id="PF02744">
    <property type="entry name" value="GalP_UDP_tr_C"/>
    <property type="match status" value="1"/>
</dbReference>
<name>A0AAD5S1R9_9FUNG</name>
<evidence type="ECO:0000256" key="12">
    <source>
        <dbReference type="PIRSR" id="PIRSR000808-1"/>
    </source>
</evidence>
<feature type="compositionally biased region" description="Basic and acidic residues" evidence="17">
    <location>
        <begin position="36"/>
        <end position="46"/>
    </location>
</feature>
<evidence type="ECO:0000256" key="5">
    <source>
        <dbReference type="ARBA" id="ARBA00016340"/>
    </source>
</evidence>
<feature type="binding site" description="in other chain" evidence="13">
    <location>
        <position position="162"/>
    </location>
    <ligand>
        <name>UDP-alpha-D-glucose</name>
        <dbReference type="ChEBI" id="CHEBI:58885"/>
        <note>ligand shared between dimeric partners</note>
    </ligand>
</feature>
<dbReference type="AlphaFoldDB" id="A0AAD5S1R9"/>
<evidence type="ECO:0000313" key="21">
    <source>
        <dbReference type="Proteomes" id="UP001212841"/>
    </source>
</evidence>
<comment type="cofactor">
    <cofactor evidence="15">
        <name>Fe cation</name>
        <dbReference type="ChEBI" id="CHEBI:24875"/>
    </cofactor>
    <text evidence="15">Binds 1 Fe cation per subunit.</text>
</comment>
<evidence type="ECO:0000256" key="9">
    <source>
        <dbReference type="ARBA" id="ARBA00022833"/>
    </source>
</evidence>
<comment type="catalytic activity">
    <reaction evidence="1 16">
        <text>alpha-D-galactose 1-phosphate + UDP-alpha-D-glucose = alpha-D-glucose 1-phosphate + UDP-alpha-D-galactose</text>
        <dbReference type="Rhea" id="RHEA:13989"/>
        <dbReference type="ChEBI" id="CHEBI:58336"/>
        <dbReference type="ChEBI" id="CHEBI:58601"/>
        <dbReference type="ChEBI" id="CHEBI:58885"/>
        <dbReference type="ChEBI" id="CHEBI:66914"/>
        <dbReference type="EC" id="2.7.7.12"/>
    </reaction>
</comment>
<organism evidence="20 21">
    <name type="scientific">Rhizophlyctis rosea</name>
    <dbReference type="NCBI Taxonomy" id="64517"/>
    <lineage>
        <taxon>Eukaryota</taxon>
        <taxon>Fungi</taxon>
        <taxon>Fungi incertae sedis</taxon>
        <taxon>Chytridiomycota</taxon>
        <taxon>Chytridiomycota incertae sedis</taxon>
        <taxon>Chytridiomycetes</taxon>
        <taxon>Rhizophlyctidales</taxon>
        <taxon>Rhizophlyctidaceae</taxon>
        <taxon>Rhizophlyctis</taxon>
    </lineage>
</organism>
<dbReference type="InterPro" id="IPR001937">
    <property type="entry name" value="GalP_UDPtransf1"/>
</dbReference>
<dbReference type="FunFam" id="3.30.428.10:FF:000002">
    <property type="entry name" value="Galactose-1-phosphate uridylyltransferase"/>
    <property type="match status" value="1"/>
</dbReference>
<evidence type="ECO:0000256" key="17">
    <source>
        <dbReference type="SAM" id="MobiDB-lite"/>
    </source>
</evidence>
<comment type="pathway">
    <text evidence="2 16">Carbohydrate metabolism; galactose metabolism.</text>
</comment>
<gene>
    <name evidence="20" type="ORF">HK097_003965</name>
</gene>
<dbReference type="Proteomes" id="UP001212841">
    <property type="component" value="Unassembled WGS sequence"/>
</dbReference>
<feature type="region of interest" description="Disordered" evidence="17">
    <location>
        <begin position="28"/>
        <end position="47"/>
    </location>
</feature>
<feature type="binding site" evidence="13">
    <location>
        <begin position="28"/>
        <end position="31"/>
    </location>
    <ligand>
        <name>UDP-alpha-D-glucose</name>
        <dbReference type="ChEBI" id="CHEBI:58885"/>
        <note>ligand shared between dimeric partners</note>
    </ligand>
</feature>
<keyword evidence="7 16" id="KW-0548">Nucleotidyltransferase</keyword>
<keyword evidence="9 14" id="KW-0862">Zinc</keyword>
<evidence type="ECO:0000256" key="13">
    <source>
        <dbReference type="PIRSR" id="PIRSR000808-2"/>
    </source>
</evidence>
<feature type="binding site" description="in other chain" evidence="13">
    <location>
        <begin position="168"/>
        <end position="170"/>
    </location>
    <ligand>
        <name>UDP-alpha-D-glucose</name>
        <dbReference type="ChEBI" id="CHEBI:58885"/>
        <note>ligand shared between dimeric partners</note>
    </ligand>
</feature>
<dbReference type="InterPro" id="IPR005850">
    <property type="entry name" value="GalP_Utransf_C"/>
</dbReference>
<dbReference type="InterPro" id="IPR005849">
    <property type="entry name" value="GalP_Utransf_N"/>
</dbReference>
<feature type="binding site" evidence="14">
    <location>
        <position position="122"/>
    </location>
    <ligand>
        <name>Zn(2+)</name>
        <dbReference type="ChEBI" id="CHEBI:29105"/>
    </ligand>
</feature>
<keyword evidence="8 14" id="KW-0479">Metal-binding</keyword>
<dbReference type="InterPro" id="IPR019779">
    <property type="entry name" value="GalP_UDPtransf1_His-AS"/>
</dbReference>
<feature type="binding site" evidence="14">
    <location>
        <position position="55"/>
    </location>
    <ligand>
        <name>Zn(2+)</name>
        <dbReference type="ChEBI" id="CHEBI:29105"/>
    </ligand>
</feature>
<evidence type="ECO:0000256" key="16">
    <source>
        <dbReference type="RuleBase" id="RU000506"/>
    </source>
</evidence>
<dbReference type="InterPro" id="IPR036265">
    <property type="entry name" value="HIT-like_sf"/>
</dbReference>
<dbReference type="EMBL" id="JADGJD010001986">
    <property type="protein sequence ID" value="KAJ3035987.1"/>
    <property type="molecule type" value="Genomic_DNA"/>
</dbReference>
<keyword evidence="21" id="KW-1185">Reference proteome</keyword>
<dbReference type="GO" id="GO:0033499">
    <property type="term" value="P:galactose catabolic process via UDP-galactose, Leloir pathway"/>
    <property type="evidence" value="ECO:0007669"/>
    <property type="project" value="TreeGrafter"/>
</dbReference>
<reference evidence="20" key="1">
    <citation type="submission" date="2020-05" db="EMBL/GenBank/DDBJ databases">
        <title>Phylogenomic resolution of chytrid fungi.</title>
        <authorList>
            <person name="Stajich J.E."/>
            <person name="Amses K."/>
            <person name="Simmons R."/>
            <person name="Seto K."/>
            <person name="Myers J."/>
            <person name="Bonds A."/>
            <person name="Quandt C.A."/>
            <person name="Barry K."/>
            <person name="Liu P."/>
            <person name="Grigoriev I."/>
            <person name="Longcore J.E."/>
            <person name="James T.Y."/>
        </authorList>
    </citation>
    <scope>NUCLEOTIDE SEQUENCE</scope>
    <source>
        <strain evidence="20">JEL0318</strain>
    </source>
</reference>
<evidence type="ECO:0000256" key="3">
    <source>
        <dbReference type="ARBA" id="ARBA00010951"/>
    </source>
</evidence>
<evidence type="ECO:0000256" key="8">
    <source>
        <dbReference type="ARBA" id="ARBA00022723"/>
    </source>
</evidence>
<evidence type="ECO:0000256" key="2">
    <source>
        <dbReference type="ARBA" id="ARBA00004947"/>
    </source>
</evidence>
<feature type="binding site" evidence="13">
    <location>
        <begin position="322"/>
        <end position="323"/>
    </location>
    <ligand>
        <name>UDP-alpha-D-glucose</name>
        <dbReference type="ChEBI" id="CHEBI:58885"/>
        <note>ligand shared between dimeric partners</note>
    </ligand>
</feature>
<keyword evidence="6 16" id="KW-0808">Transferase</keyword>
<dbReference type="PROSITE" id="PS00117">
    <property type="entry name" value="GAL_P_UDP_TRANSF_I"/>
    <property type="match status" value="1"/>
</dbReference>
<comment type="caution">
    <text evidence="20">The sequence shown here is derived from an EMBL/GenBank/DDBJ whole genome shotgun (WGS) entry which is preliminary data.</text>
</comment>
<keyword evidence="11 16" id="KW-0119">Carbohydrate metabolism</keyword>
<keyword evidence="15" id="KW-0408">Iron</keyword>
<dbReference type="GO" id="GO:0005737">
    <property type="term" value="C:cytoplasm"/>
    <property type="evidence" value="ECO:0007669"/>
    <property type="project" value="TreeGrafter"/>
</dbReference>
<dbReference type="CDD" id="cd00608">
    <property type="entry name" value="GalT"/>
    <property type="match status" value="1"/>
</dbReference>
<dbReference type="NCBIfam" id="NF008724">
    <property type="entry name" value="PRK11720.1"/>
    <property type="match status" value="1"/>
</dbReference>
<dbReference type="GO" id="GO:0008270">
    <property type="term" value="F:zinc ion binding"/>
    <property type="evidence" value="ECO:0007669"/>
    <property type="project" value="InterPro"/>
</dbReference>
<protein>
    <recommendedName>
        <fullName evidence="5 16">Galactose-1-phosphate uridylyltransferase</fullName>
        <ecNumber evidence="4 16">2.7.7.12</ecNumber>
    </recommendedName>
</protein>
<evidence type="ECO:0000256" key="10">
    <source>
        <dbReference type="ARBA" id="ARBA00023144"/>
    </source>
</evidence>
<feature type="domain" description="Galactose-1-phosphate uridyl transferase C-terminal" evidence="19">
    <location>
        <begin position="192"/>
        <end position="357"/>
    </location>
</feature>
<sequence length="359" mass="41641">MSAFDFSEHSHRRWNPLTESWVLVSPHRAKRPWQGQEEKESEEEKPSYLPDCYLCPGNKRAGGSQTNPQYESTFVFDNDFPAVKVDQPATIDQPEASNPLSHLLKTESVRGVCKVICFSPKHNITMAEMTSEEILRVVEEWVRQYRELGSLEYVNYVQIFENKGSVMGCSNPHPHGQIWATSDIPEEPTKEHRSFSSYHRTHHSCLLCDYTTLELSLTTRLIHTTPHFIALVPYWAVWPYEVMILPRRHVKTVEELEEGERKDFADVLRIVTCKMDGVFECGFPYSMGVHQAPTNHEGREEWEGHLHVHFYPPLLRSRSVKKFLVGYEMMASPQRDLTPEQAAERLRACLDVHYKKRGQ</sequence>
<evidence type="ECO:0000256" key="1">
    <source>
        <dbReference type="ARBA" id="ARBA00001107"/>
    </source>
</evidence>
<proteinExistence type="inferred from homology"/>
<feature type="binding site" description="in other chain" evidence="13">
    <location>
        <position position="177"/>
    </location>
    <ligand>
        <name>UDP-alpha-D-glucose</name>
        <dbReference type="ChEBI" id="CHEBI:58885"/>
        <note>ligand shared between dimeric partners</note>
    </ligand>
</feature>
<dbReference type="Gene3D" id="3.30.428.10">
    <property type="entry name" value="HIT-like"/>
    <property type="match status" value="2"/>
</dbReference>
<evidence type="ECO:0000256" key="11">
    <source>
        <dbReference type="ARBA" id="ARBA00023277"/>
    </source>
</evidence>
<feature type="binding site" evidence="15">
    <location>
        <position position="191"/>
    </location>
    <ligand>
        <name>Fe cation</name>
        <dbReference type="ChEBI" id="CHEBI:24875"/>
    </ligand>
</feature>
<feature type="binding site" description="in other chain" evidence="13">
    <location>
        <begin position="78"/>
        <end position="79"/>
    </location>
    <ligand>
        <name>UDP-alpha-D-glucose</name>
        <dbReference type="ChEBI" id="CHEBI:58885"/>
        <note>ligand shared between dimeric partners</note>
    </ligand>
</feature>
<evidence type="ECO:0000256" key="6">
    <source>
        <dbReference type="ARBA" id="ARBA00022679"/>
    </source>
</evidence>
<evidence type="ECO:0000256" key="4">
    <source>
        <dbReference type="ARBA" id="ARBA00012384"/>
    </source>
</evidence>
<dbReference type="FunFam" id="3.30.428.10:FF:000001">
    <property type="entry name" value="Galactose-1-phosphate uridylyltransferase"/>
    <property type="match status" value="1"/>
</dbReference>
<dbReference type="PANTHER" id="PTHR11943">
    <property type="entry name" value="GALACTOSE-1-PHOSPHATE URIDYLYLTRANSFERASE"/>
    <property type="match status" value="1"/>
</dbReference>
<keyword evidence="10 16" id="KW-0299">Galactose metabolism</keyword>
<comment type="cofactor">
    <cofactor evidence="14">
        <name>Zn(2+)</name>
        <dbReference type="ChEBI" id="CHEBI:29105"/>
    </cofactor>
    <text evidence="14">Binds 1 zinc ion per subunit.</text>
</comment>
<dbReference type="GO" id="GO:0008108">
    <property type="term" value="F:UDP-glucose:hexose-1-phosphate uridylyltransferase activity"/>
    <property type="evidence" value="ECO:0007669"/>
    <property type="project" value="UniProtKB-EC"/>
</dbReference>
<feature type="domain" description="Galactose-1-phosphate uridyl transferase N-terminal" evidence="18">
    <location>
        <begin position="4"/>
        <end position="185"/>
    </location>
</feature>
<evidence type="ECO:0000256" key="15">
    <source>
        <dbReference type="PIRSR" id="PIRSR000808-4"/>
    </source>
</evidence>
<feature type="binding site" evidence="15">
    <location>
        <position position="309"/>
    </location>
    <ligand>
        <name>Fe cation</name>
        <dbReference type="ChEBI" id="CHEBI:24875"/>
    </ligand>
</feature>
<accession>A0AAD5S1R9</accession>
<feature type="binding site" evidence="14">
    <location>
        <position position="173"/>
    </location>
    <ligand>
        <name>Zn(2+)</name>
        <dbReference type="ChEBI" id="CHEBI:29105"/>
    </ligand>
</feature>
<feature type="binding site" evidence="15">
    <location>
        <position position="290"/>
    </location>
    <ligand>
        <name>Fe cation</name>
        <dbReference type="ChEBI" id="CHEBI:24875"/>
    </ligand>
</feature>
<dbReference type="NCBIfam" id="TIGR00209">
    <property type="entry name" value="galT_1"/>
    <property type="match status" value="1"/>
</dbReference>
<dbReference type="SUPFAM" id="SSF54197">
    <property type="entry name" value="HIT-like"/>
    <property type="match status" value="2"/>
</dbReference>
<feature type="binding site" evidence="13">
    <location>
        <begin position="327"/>
        <end position="328"/>
    </location>
    <ligand>
        <name>UDP-alpha-D-glucose</name>
        <dbReference type="ChEBI" id="CHEBI:58885"/>
        <note>ligand shared between dimeric partners</note>
    </ligand>
</feature>
<evidence type="ECO:0000259" key="19">
    <source>
        <dbReference type="Pfam" id="PF02744"/>
    </source>
</evidence>
<feature type="active site" description="Tele-UMP-histidine intermediate" evidence="12">
    <location>
        <position position="175"/>
    </location>
</feature>
<evidence type="ECO:0000313" key="20">
    <source>
        <dbReference type="EMBL" id="KAJ3035987.1"/>
    </source>
</evidence>
<feature type="binding site" description="in other chain" evidence="13">
    <location>
        <position position="334"/>
    </location>
    <ligand>
        <name>UDP-alpha-D-glucose</name>
        <dbReference type="ChEBI" id="CHEBI:58885"/>
        <note>ligand shared between dimeric partners</note>
    </ligand>
</feature>
<evidence type="ECO:0000256" key="14">
    <source>
        <dbReference type="PIRSR" id="PIRSR000808-3"/>
    </source>
</evidence>
<dbReference type="PANTHER" id="PTHR11943:SF1">
    <property type="entry name" value="GALACTOSE-1-PHOSPHATE URIDYLYLTRANSFERASE"/>
    <property type="match status" value="1"/>
</dbReference>
<evidence type="ECO:0000259" key="18">
    <source>
        <dbReference type="Pfam" id="PF01087"/>
    </source>
</evidence>
<feature type="binding site" evidence="15">
    <location>
        <position position="307"/>
    </location>
    <ligand>
        <name>Fe cation</name>
        <dbReference type="ChEBI" id="CHEBI:24875"/>
    </ligand>
</feature>
<comment type="similarity">
    <text evidence="3 16">Belongs to the galactose-1-phosphate uridylyltransferase type 1 family.</text>
</comment>
<evidence type="ECO:0000256" key="7">
    <source>
        <dbReference type="ARBA" id="ARBA00022695"/>
    </source>
</evidence>
<feature type="binding site" evidence="14">
    <location>
        <position position="52"/>
    </location>
    <ligand>
        <name>Zn(2+)</name>
        <dbReference type="ChEBI" id="CHEBI:29105"/>
    </ligand>
</feature>
<dbReference type="Pfam" id="PF01087">
    <property type="entry name" value="GalP_UDP_transf"/>
    <property type="match status" value="1"/>
</dbReference>
<dbReference type="PIRSF" id="PIRSF000808">
    <property type="entry name" value="GalT"/>
    <property type="match status" value="1"/>
</dbReference>
<feature type="binding site" description="in other chain" evidence="13">
    <location>
        <position position="61"/>
    </location>
    <ligand>
        <name>UDP-alpha-D-glucose</name>
        <dbReference type="ChEBI" id="CHEBI:58885"/>
        <note>ligand shared between dimeric partners</note>
    </ligand>
</feature>
<dbReference type="EC" id="2.7.7.12" evidence="4 16"/>